<proteinExistence type="predicted"/>
<reference evidence="2" key="1">
    <citation type="submission" date="2017-06" db="EMBL/GenBank/DDBJ databases">
        <authorList>
            <person name="Rodrigo-Torres L."/>
            <person name="Arahal R. D."/>
            <person name="Lucena T."/>
        </authorList>
    </citation>
    <scope>NUCLEOTIDE SEQUENCE [LARGE SCALE GENOMIC DNA]</scope>
    <source>
        <strain evidence="2">type strain: CECT 9192</strain>
    </source>
</reference>
<dbReference type="EMBL" id="FYAH01000002">
    <property type="protein sequence ID" value="SMY16246.1"/>
    <property type="molecule type" value="Genomic_DNA"/>
</dbReference>
<organism evidence="1 2">
    <name type="scientific">Photobacterium aquimaris</name>
    <dbReference type="NCBI Taxonomy" id="512643"/>
    <lineage>
        <taxon>Bacteria</taxon>
        <taxon>Pseudomonadati</taxon>
        <taxon>Pseudomonadota</taxon>
        <taxon>Gammaproteobacteria</taxon>
        <taxon>Vibrionales</taxon>
        <taxon>Vibrionaceae</taxon>
        <taxon>Photobacterium</taxon>
    </lineage>
</organism>
<sequence length="141" mass="16652">MIEQHYGELQLPLALHRHLEKLLSCYTIPVQATRLVINYRALDYYQTKQGLHPVEIQLKKNGNQWLVVFIASFSFINTHHKSVDVELYFHLINHWCYQPDAGGRCDLLHPAVIDLFHTWVAAFLRHIQYQQFDDISLTILR</sequence>
<dbReference type="InterPro" id="IPR021248">
    <property type="entry name" value="DUF2787"/>
</dbReference>
<dbReference type="Gene3D" id="3.10.450.430">
    <property type="entry name" value="Protein of unknown function DUF2787"/>
    <property type="match status" value="1"/>
</dbReference>
<dbReference type="RefSeq" id="WP_087820341.1">
    <property type="nucleotide sequence ID" value="NZ_FYAH01000002.1"/>
</dbReference>
<gene>
    <name evidence="1" type="ORF">PAQU9191_01477</name>
</gene>
<dbReference type="PANTHER" id="PTHR38978">
    <property type="entry name" value="DUF2787 DOMAIN-CONTAINING PROTEIN"/>
    <property type="match status" value="1"/>
</dbReference>
<name>A0A1Y6KXZ6_9GAMM</name>
<keyword evidence="2" id="KW-1185">Reference proteome</keyword>
<dbReference type="Proteomes" id="UP000196485">
    <property type="component" value="Unassembled WGS sequence"/>
</dbReference>
<accession>A0A1Y6KXZ6</accession>
<dbReference type="Pfam" id="PF10980">
    <property type="entry name" value="DUF2787"/>
    <property type="match status" value="1"/>
</dbReference>
<evidence type="ECO:0000313" key="1">
    <source>
        <dbReference type="EMBL" id="SMY16246.1"/>
    </source>
</evidence>
<evidence type="ECO:0008006" key="3">
    <source>
        <dbReference type="Google" id="ProtNLM"/>
    </source>
</evidence>
<dbReference type="PANTHER" id="PTHR38978:SF2">
    <property type="entry name" value="DUF2787 DOMAIN-CONTAINING PROTEIN"/>
    <property type="match status" value="1"/>
</dbReference>
<dbReference type="AlphaFoldDB" id="A0A1Y6KXZ6"/>
<evidence type="ECO:0000313" key="2">
    <source>
        <dbReference type="Proteomes" id="UP000196485"/>
    </source>
</evidence>
<protein>
    <recommendedName>
        <fullName evidence="3">DUF2787 domain-containing protein</fullName>
    </recommendedName>
</protein>